<evidence type="ECO:0000313" key="7">
    <source>
        <dbReference type="EMBL" id="QKF68021.1"/>
    </source>
</evidence>
<evidence type="ECO:0000259" key="6">
    <source>
        <dbReference type="PROSITE" id="PS51007"/>
    </source>
</evidence>
<keyword evidence="3 4" id="KW-0408">Iron</keyword>
<organism evidence="7 8">
    <name type="scientific">Arcobacter venerupis</name>
    <dbReference type="NCBI Taxonomy" id="1054033"/>
    <lineage>
        <taxon>Bacteria</taxon>
        <taxon>Pseudomonadati</taxon>
        <taxon>Campylobacterota</taxon>
        <taxon>Epsilonproteobacteria</taxon>
        <taxon>Campylobacterales</taxon>
        <taxon>Arcobacteraceae</taxon>
        <taxon>Arcobacter</taxon>
    </lineage>
</organism>
<keyword evidence="1 4" id="KW-0349">Heme</keyword>
<proteinExistence type="predicted"/>
<evidence type="ECO:0000256" key="5">
    <source>
        <dbReference type="SAM" id="MobiDB-lite"/>
    </source>
</evidence>
<evidence type="ECO:0000313" key="8">
    <source>
        <dbReference type="Proteomes" id="UP000503482"/>
    </source>
</evidence>
<evidence type="ECO:0000256" key="1">
    <source>
        <dbReference type="ARBA" id="ARBA00022617"/>
    </source>
</evidence>
<evidence type="ECO:0000256" key="4">
    <source>
        <dbReference type="PROSITE-ProRule" id="PRU00433"/>
    </source>
</evidence>
<evidence type="ECO:0000256" key="3">
    <source>
        <dbReference type="ARBA" id="ARBA00023004"/>
    </source>
</evidence>
<feature type="region of interest" description="Disordered" evidence="5">
    <location>
        <begin position="19"/>
        <end position="71"/>
    </location>
</feature>
<dbReference type="InterPro" id="IPR036909">
    <property type="entry name" value="Cyt_c-like_dom_sf"/>
</dbReference>
<sequence length="213" mass="22986">MKKLLLGSAVAVALLTGCGDEKKESNQTSSTVQEIKKDEVTPVVKEEQPTTAVQDTTQAVEKVSNEVKENSEKVVETVKDVTSKVEESTEKMEEPKDTVTTITETKENIVIAPEKVEGEIKEVTEQTATTDVSSIDASTLFTTCASCHGQKAEKSALGKSQVIAGWDKQRIIDSLHGYKDGSYGGVMKNIMTGQVSNKTDAEIEALADLISKM</sequence>
<dbReference type="InterPro" id="IPR009056">
    <property type="entry name" value="Cyt_c-like_dom"/>
</dbReference>
<feature type="compositionally biased region" description="Basic and acidic residues" evidence="5">
    <location>
        <begin position="34"/>
        <end position="48"/>
    </location>
</feature>
<dbReference type="Gene3D" id="1.10.760.10">
    <property type="entry name" value="Cytochrome c-like domain"/>
    <property type="match status" value="1"/>
</dbReference>
<feature type="domain" description="Cytochrome c" evidence="6">
    <location>
        <begin position="132"/>
        <end position="213"/>
    </location>
</feature>
<keyword evidence="2 4" id="KW-0479">Metal-binding</keyword>
<feature type="compositionally biased region" description="Polar residues" evidence="5">
    <location>
        <begin position="49"/>
        <end position="59"/>
    </location>
</feature>
<dbReference type="GO" id="GO:0020037">
    <property type="term" value="F:heme binding"/>
    <property type="evidence" value="ECO:0007669"/>
    <property type="project" value="InterPro"/>
</dbReference>
<dbReference type="Proteomes" id="UP000503482">
    <property type="component" value="Chromosome"/>
</dbReference>
<dbReference type="PROSITE" id="PS51257">
    <property type="entry name" value="PROKAR_LIPOPROTEIN"/>
    <property type="match status" value="1"/>
</dbReference>
<gene>
    <name evidence="7" type="ORF">AVENP_2525</name>
</gene>
<dbReference type="PROSITE" id="PS51007">
    <property type="entry name" value="CYTC"/>
    <property type="match status" value="1"/>
</dbReference>
<dbReference type="RefSeq" id="WP_128359628.1">
    <property type="nucleotide sequence ID" value="NZ_CP053840.1"/>
</dbReference>
<dbReference type="SUPFAM" id="SSF46626">
    <property type="entry name" value="Cytochrome c"/>
    <property type="match status" value="1"/>
</dbReference>
<dbReference type="GO" id="GO:0009055">
    <property type="term" value="F:electron transfer activity"/>
    <property type="evidence" value="ECO:0007669"/>
    <property type="project" value="InterPro"/>
</dbReference>
<reference evidence="7 8" key="1">
    <citation type="submission" date="2020-05" db="EMBL/GenBank/DDBJ databases">
        <title>Complete genome sequencing of Campylobacter and Arcobacter type strains.</title>
        <authorList>
            <person name="Miller W.G."/>
            <person name="Yee E."/>
        </authorList>
    </citation>
    <scope>NUCLEOTIDE SEQUENCE [LARGE SCALE GENOMIC DNA]</scope>
    <source>
        <strain evidence="7 8">LMG 26156</strain>
    </source>
</reference>
<dbReference type="KEGG" id="avp:AVENP_2525"/>
<dbReference type="AlphaFoldDB" id="A0AAE7E5N7"/>
<protein>
    <submittedName>
        <fullName evidence="7">Cytochrome c</fullName>
    </submittedName>
</protein>
<name>A0AAE7E5N7_9BACT</name>
<evidence type="ECO:0000256" key="2">
    <source>
        <dbReference type="ARBA" id="ARBA00022723"/>
    </source>
</evidence>
<dbReference type="GO" id="GO:0046872">
    <property type="term" value="F:metal ion binding"/>
    <property type="evidence" value="ECO:0007669"/>
    <property type="project" value="UniProtKB-KW"/>
</dbReference>
<keyword evidence="8" id="KW-1185">Reference proteome</keyword>
<dbReference type="EMBL" id="CP053840">
    <property type="protein sequence ID" value="QKF68021.1"/>
    <property type="molecule type" value="Genomic_DNA"/>
</dbReference>
<accession>A0AAE7E5N7</accession>
<dbReference type="Pfam" id="PF00034">
    <property type="entry name" value="Cytochrom_C"/>
    <property type="match status" value="1"/>
</dbReference>